<feature type="transmembrane region" description="Helical" evidence="1">
    <location>
        <begin position="38"/>
        <end position="58"/>
    </location>
</feature>
<dbReference type="RefSeq" id="WP_211556027.1">
    <property type="nucleotide sequence ID" value="NZ_JAGVRK010000001.1"/>
</dbReference>
<dbReference type="Proteomes" id="UP000682403">
    <property type="component" value="Unassembled WGS sequence"/>
</dbReference>
<dbReference type="InterPro" id="IPR002881">
    <property type="entry name" value="DUF58"/>
</dbReference>
<evidence type="ECO:0000313" key="4">
    <source>
        <dbReference type="Proteomes" id="UP000682403"/>
    </source>
</evidence>
<dbReference type="PANTHER" id="PTHR34351">
    <property type="entry name" value="SLR1927 PROTEIN-RELATED"/>
    <property type="match status" value="1"/>
</dbReference>
<protein>
    <submittedName>
        <fullName evidence="3">DUF58 domain-containing protein</fullName>
    </submittedName>
</protein>
<keyword evidence="4" id="KW-1185">Reference proteome</keyword>
<sequence length="405" mass="46135">MKDILRSLKSIWKLILLLLLTALAFCYAMFQGGFVSWFLFYAFLPFAVYSILLAVYPLQTFRAARTLSKDQFSAGEILKGEITLERPFPFPLIYIIAEECLPSGLKQTAADQPARKLFFLGFRRKSVFTYTVQSMKRGEHHFSRIRIKTGDLLGLFEKEVTIKTDKTILVYPTAFSMGYRHSKPQYEQGASASSQRYIKDTTMASGIREYQPGDRMAWIDWKATAKRDSFMTKEFEQTRTHDAVLIMDQQASDSFEPMVTFTASLAKAVIKTGAPLGFILLGTELDTTPVQSGEKQLQTIFRKLARVNPEPSSASFSIWEERMTSQGGYRSSNLFIVSVLTMELVRKLEHRASYSDLKLYFIRKKNQLLTQEEEVLLDRLNKRGIAAEAVSEGIFNQALKEVKGL</sequence>
<organism evidence="3 4">
    <name type="scientific">Metabacillus flavus</name>
    <dbReference type="NCBI Taxonomy" id="2823519"/>
    <lineage>
        <taxon>Bacteria</taxon>
        <taxon>Bacillati</taxon>
        <taxon>Bacillota</taxon>
        <taxon>Bacilli</taxon>
        <taxon>Bacillales</taxon>
        <taxon>Bacillaceae</taxon>
        <taxon>Metabacillus</taxon>
    </lineage>
</organism>
<proteinExistence type="predicted"/>
<reference evidence="3 4" key="1">
    <citation type="submission" date="2021-04" db="EMBL/GenBank/DDBJ databases">
        <title>Metabacillus sp. strain KIGAM252 whole genome sequence.</title>
        <authorList>
            <person name="Seo M.-J."/>
            <person name="Cho E.-S."/>
            <person name="Hwang C.Y."/>
            <person name="Yoon D.J."/>
        </authorList>
    </citation>
    <scope>NUCLEOTIDE SEQUENCE [LARGE SCALE GENOMIC DNA]</scope>
    <source>
        <strain evidence="3 4">KIGAM252</strain>
    </source>
</reference>
<evidence type="ECO:0000313" key="3">
    <source>
        <dbReference type="EMBL" id="MBS2967523.1"/>
    </source>
</evidence>
<feature type="domain" description="DUF58" evidence="2">
    <location>
        <begin position="207"/>
        <end position="353"/>
    </location>
</feature>
<evidence type="ECO:0000259" key="2">
    <source>
        <dbReference type="Pfam" id="PF01882"/>
    </source>
</evidence>
<accession>A0ABS5LAB4</accession>
<dbReference type="Pfam" id="PF01882">
    <property type="entry name" value="DUF58"/>
    <property type="match status" value="1"/>
</dbReference>
<evidence type="ECO:0000256" key="1">
    <source>
        <dbReference type="SAM" id="Phobius"/>
    </source>
</evidence>
<gene>
    <name evidence="3" type="ORF">J9317_01855</name>
</gene>
<dbReference type="PANTHER" id="PTHR34351:SF2">
    <property type="entry name" value="DUF58 DOMAIN-CONTAINING PROTEIN"/>
    <property type="match status" value="1"/>
</dbReference>
<keyword evidence="1" id="KW-1133">Transmembrane helix</keyword>
<keyword evidence="1" id="KW-0472">Membrane</keyword>
<comment type="caution">
    <text evidence="3">The sequence shown here is derived from an EMBL/GenBank/DDBJ whole genome shotgun (WGS) entry which is preliminary data.</text>
</comment>
<name>A0ABS5LAB4_9BACI</name>
<keyword evidence="1" id="KW-0812">Transmembrane</keyword>
<dbReference type="EMBL" id="JAGVRK010000001">
    <property type="protein sequence ID" value="MBS2967523.1"/>
    <property type="molecule type" value="Genomic_DNA"/>
</dbReference>